<dbReference type="AlphaFoldDB" id="A0A6A6QMJ2"/>
<keyword evidence="2" id="KW-1185">Reference proteome</keyword>
<evidence type="ECO:0000313" key="2">
    <source>
        <dbReference type="Proteomes" id="UP000799750"/>
    </source>
</evidence>
<reference evidence="1" key="1">
    <citation type="journal article" date="2020" name="Stud. Mycol.">
        <title>101 Dothideomycetes genomes: a test case for predicting lifestyles and emergence of pathogens.</title>
        <authorList>
            <person name="Haridas S."/>
            <person name="Albert R."/>
            <person name="Binder M."/>
            <person name="Bloem J."/>
            <person name="Labutti K."/>
            <person name="Salamov A."/>
            <person name="Andreopoulos B."/>
            <person name="Baker S."/>
            <person name="Barry K."/>
            <person name="Bills G."/>
            <person name="Bluhm B."/>
            <person name="Cannon C."/>
            <person name="Castanera R."/>
            <person name="Culley D."/>
            <person name="Daum C."/>
            <person name="Ezra D."/>
            <person name="Gonzalez J."/>
            <person name="Henrissat B."/>
            <person name="Kuo A."/>
            <person name="Liang C."/>
            <person name="Lipzen A."/>
            <person name="Lutzoni F."/>
            <person name="Magnuson J."/>
            <person name="Mondo S."/>
            <person name="Nolan M."/>
            <person name="Ohm R."/>
            <person name="Pangilinan J."/>
            <person name="Park H.-J."/>
            <person name="Ramirez L."/>
            <person name="Alfaro M."/>
            <person name="Sun H."/>
            <person name="Tritt A."/>
            <person name="Yoshinaga Y."/>
            <person name="Zwiers L.-H."/>
            <person name="Turgeon B."/>
            <person name="Goodwin S."/>
            <person name="Spatafora J."/>
            <person name="Crous P."/>
            <person name="Grigoriev I."/>
        </authorList>
    </citation>
    <scope>NUCLEOTIDE SEQUENCE</scope>
    <source>
        <strain evidence="1">CBS 269.34</strain>
    </source>
</reference>
<protein>
    <recommendedName>
        <fullName evidence="3">F-box domain-containing protein</fullName>
    </recommendedName>
</protein>
<accession>A0A6A6QMJ2</accession>
<evidence type="ECO:0008006" key="3">
    <source>
        <dbReference type="Google" id="ProtNLM"/>
    </source>
</evidence>
<dbReference type="EMBL" id="MU004192">
    <property type="protein sequence ID" value="KAF2493344.1"/>
    <property type="molecule type" value="Genomic_DNA"/>
</dbReference>
<sequence>MVRKDTMNTLPTELLLHILSHLDVPPPSVTRFSHEPSILLTKAKSTPLKSLRLTSHRFHALATPILFRYCVLSLDHAPLLLPVDARTLDAMQAALETLSPHELGIYTRMRAKLDATQPGAYREDFDTVMLEFVDVKPGDKWMEQSGRTSWVPRLPPHFREMATFLGEHNLRHKVNGLVVVAQRDYEPDFGYSTTTVDGPMYTYHAVQDLWNSVFTLLDPERVVVAAPPGTLATLTETSTLSSDGWAFEMLCHYLELRQDRPRRSEREWKAEELGFQGSKGYVLGAGPVIGDRRGLLIYARPWTHIGYNEGNSLPVYSTYEYHLKQTPKVLYLVLARLGKEARCYVRSLTFVAVFPFSSHMRTMLRSMGKVPTLKNLRVQLAPGKENNVLTDKVRMRKAQRGDLWMELDGCYSKLAEFLWSLEDGGHVQS</sequence>
<proteinExistence type="predicted"/>
<name>A0A6A6QMJ2_9PEZI</name>
<dbReference type="Proteomes" id="UP000799750">
    <property type="component" value="Unassembled WGS sequence"/>
</dbReference>
<organism evidence="1 2">
    <name type="scientific">Lophium mytilinum</name>
    <dbReference type="NCBI Taxonomy" id="390894"/>
    <lineage>
        <taxon>Eukaryota</taxon>
        <taxon>Fungi</taxon>
        <taxon>Dikarya</taxon>
        <taxon>Ascomycota</taxon>
        <taxon>Pezizomycotina</taxon>
        <taxon>Dothideomycetes</taxon>
        <taxon>Pleosporomycetidae</taxon>
        <taxon>Mytilinidiales</taxon>
        <taxon>Mytilinidiaceae</taxon>
        <taxon>Lophium</taxon>
    </lineage>
</organism>
<gene>
    <name evidence="1" type="ORF">BU16DRAFT_573689</name>
</gene>
<dbReference type="OrthoDB" id="5296720at2759"/>
<evidence type="ECO:0000313" key="1">
    <source>
        <dbReference type="EMBL" id="KAF2493344.1"/>
    </source>
</evidence>
<dbReference type="CDD" id="cd09917">
    <property type="entry name" value="F-box_SF"/>
    <property type="match status" value="1"/>
</dbReference>